<sequence>MNKNFIIGILILLIVGLFWMMHKGDFPFKQLLYFNTFVVIATMSLIRRRLVYFLAVTLILGFGLFLIVHAFLMVQTSRYDQIDYIYVHLLFSCIIICTWILFSYSKSIGDANEKLHEQVQKLQRYTEYTNILTIPEFQEQARWALTSVRRNQTQAWLIELQIGNVDKLVQQNLQETMESIALEAIRSRFDLVTSSRNHIYILLKDTHEKGTEIVLERIKQHSRNRLNLVEHPFSASMSIIENETFLEKIGEEQL</sequence>
<feature type="transmembrane region" description="Helical" evidence="1">
    <location>
        <begin position="5"/>
        <end position="22"/>
    </location>
</feature>
<proteinExistence type="predicted"/>
<gene>
    <name evidence="2" type="ORF">ACFSUB_15995</name>
</gene>
<organism evidence="2 3">
    <name type="scientific">Salibacterium lacus</name>
    <dbReference type="NCBI Taxonomy" id="1898109"/>
    <lineage>
        <taxon>Bacteria</taxon>
        <taxon>Bacillati</taxon>
        <taxon>Bacillota</taxon>
        <taxon>Bacilli</taxon>
        <taxon>Bacillales</taxon>
        <taxon>Bacillaceae</taxon>
    </lineage>
</organism>
<comment type="caution">
    <text evidence="2">The sequence shown here is derived from an EMBL/GenBank/DDBJ whole genome shotgun (WGS) entry which is preliminary data.</text>
</comment>
<feature type="transmembrane region" description="Helical" evidence="1">
    <location>
        <begin position="28"/>
        <end position="46"/>
    </location>
</feature>
<feature type="transmembrane region" description="Helical" evidence="1">
    <location>
        <begin position="51"/>
        <end position="72"/>
    </location>
</feature>
<evidence type="ECO:0000313" key="3">
    <source>
        <dbReference type="Proteomes" id="UP001597520"/>
    </source>
</evidence>
<dbReference type="Proteomes" id="UP001597520">
    <property type="component" value="Unassembled WGS sequence"/>
</dbReference>
<keyword evidence="1" id="KW-1133">Transmembrane helix</keyword>
<keyword evidence="1" id="KW-0812">Transmembrane</keyword>
<keyword evidence="1" id="KW-0472">Membrane</keyword>
<evidence type="ECO:0000313" key="2">
    <source>
        <dbReference type="EMBL" id="MFD2706963.1"/>
    </source>
</evidence>
<dbReference type="EMBL" id="JBHUML010000006">
    <property type="protein sequence ID" value="MFD2706963.1"/>
    <property type="molecule type" value="Genomic_DNA"/>
</dbReference>
<name>A0ABW5T615_9BACI</name>
<keyword evidence="3" id="KW-1185">Reference proteome</keyword>
<dbReference type="RefSeq" id="WP_380714288.1">
    <property type="nucleotide sequence ID" value="NZ_JBHUML010000006.1"/>
</dbReference>
<protein>
    <recommendedName>
        <fullName evidence="4">GGDEF domain-containing protein</fullName>
    </recommendedName>
</protein>
<accession>A0ABW5T615</accession>
<evidence type="ECO:0000256" key="1">
    <source>
        <dbReference type="SAM" id="Phobius"/>
    </source>
</evidence>
<feature type="transmembrane region" description="Helical" evidence="1">
    <location>
        <begin position="84"/>
        <end position="104"/>
    </location>
</feature>
<evidence type="ECO:0008006" key="4">
    <source>
        <dbReference type="Google" id="ProtNLM"/>
    </source>
</evidence>
<reference evidence="3" key="1">
    <citation type="journal article" date="2019" name="Int. J. Syst. Evol. Microbiol.">
        <title>The Global Catalogue of Microorganisms (GCM) 10K type strain sequencing project: providing services to taxonomists for standard genome sequencing and annotation.</title>
        <authorList>
            <consortium name="The Broad Institute Genomics Platform"/>
            <consortium name="The Broad Institute Genome Sequencing Center for Infectious Disease"/>
            <person name="Wu L."/>
            <person name="Ma J."/>
        </authorList>
    </citation>
    <scope>NUCLEOTIDE SEQUENCE [LARGE SCALE GENOMIC DNA]</scope>
    <source>
        <strain evidence="3">KCTC 33792</strain>
    </source>
</reference>